<protein>
    <submittedName>
        <fullName evidence="2">Uncharacterized protein</fullName>
    </submittedName>
</protein>
<name>A0A4Y7TAA3_COPMI</name>
<reference evidence="2 3" key="1">
    <citation type="journal article" date="2019" name="Nat. Ecol. Evol.">
        <title>Megaphylogeny resolves global patterns of mushroom evolution.</title>
        <authorList>
            <person name="Varga T."/>
            <person name="Krizsan K."/>
            <person name="Foldi C."/>
            <person name="Dima B."/>
            <person name="Sanchez-Garcia M."/>
            <person name="Sanchez-Ramirez S."/>
            <person name="Szollosi G.J."/>
            <person name="Szarkandi J.G."/>
            <person name="Papp V."/>
            <person name="Albert L."/>
            <person name="Andreopoulos W."/>
            <person name="Angelini C."/>
            <person name="Antonin V."/>
            <person name="Barry K.W."/>
            <person name="Bougher N.L."/>
            <person name="Buchanan P."/>
            <person name="Buyck B."/>
            <person name="Bense V."/>
            <person name="Catcheside P."/>
            <person name="Chovatia M."/>
            <person name="Cooper J."/>
            <person name="Damon W."/>
            <person name="Desjardin D."/>
            <person name="Finy P."/>
            <person name="Geml J."/>
            <person name="Haridas S."/>
            <person name="Hughes K."/>
            <person name="Justo A."/>
            <person name="Karasinski D."/>
            <person name="Kautmanova I."/>
            <person name="Kiss B."/>
            <person name="Kocsube S."/>
            <person name="Kotiranta H."/>
            <person name="LaButti K.M."/>
            <person name="Lechner B.E."/>
            <person name="Liimatainen K."/>
            <person name="Lipzen A."/>
            <person name="Lukacs Z."/>
            <person name="Mihaltcheva S."/>
            <person name="Morgado L.N."/>
            <person name="Niskanen T."/>
            <person name="Noordeloos M.E."/>
            <person name="Ohm R.A."/>
            <person name="Ortiz-Santana B."/>
            <person name="Ovrebo C."/>
            <person name="Racz N."/>
            <person name="Riley R."/>
            <person name="Savchenko A."/>
            <person name="Shiryaev A."/>
            <person name="Soop K."/>
            <person name="Spirin V."/>
            <person name="Szebenyi C."/>
            <person name="Tomsovsky M."/>
            <person name="Tulloss R.E."/>
            <person name="Uehling J."/>
            <person name="Grigoriev I.V."/>
            <person name="Vagvolgyi C."/>
            <person name="Papp T."/>
            <person name="Martin F.M."/>
            <person name="Miettinen O."/>
            <person name="Hibbett D.S."/>
            <person name="Nagy L.G."/>
        </authorList>
    </citation>
    <scope>NUCLEOTIDE SEQUENCE [LARGE SCALE GENOMIC DNA]</scope>
    <source>
        <strain evidence="2 3">FP101781</strain>
    </source>
</reference>
<evidence type="ECO:0000313" key="2">
    <source>
        <dbReference type="EMBL" id="TEB30921.1"/>
    </source>
</evidence>
<comment type="caution">
    <text evidence="2">The sequence shown here is derived from an EMBL/GenBank/DDBJ whole genome shotgun (WGS) entry which is preliminary data.</text>
</comment>
<proteinExistence type="predicted"/>
<feature type="compositionally biased region" description="Polar residues" evidence="1">
    <location>
        <begin position="1"/>
        <end position="10"/>
    </location>
</feature>
<evidence type="ECO:0000313" key="3">
    <source>
        <dbReference type="Proteomes" id="UP000298030"/>
    </source>
</evidence>
<dbReference type="EMBL" id="QPFP01000021">
    <property type="protein sequence ID" value="TEB30921.1"/>
    <property type="molecule type" value="Genomic_DNA"/>
</dbReference>
<evidence type="ECO:0000256" key="1">
    <source>
        <dbReference type="SAM" id="MobiDB-lite"/>
    </source>
</evidence>
<feature type="region of interest" description="Disordered" evidence="1">
    <location>
        <begin position="1"/>
        <end position="32"/>
    </location>
</feature>
<gene>
    <name evidence="2" type="ORF">FA13DRAFT_1733337</name>
</gene>
<accession>A0A4Y7TAA3</accession>
<organism evidence="2 3">
    <name type="scientific">Coprinellus micaceus</name>
    <name type="common">Glistening ink-cap mushroom</name>
    <name type="synonym">Coprinus micaceus</name>
    <dbReference type="NCBI Taxonomy" id="71717"/>
    <lineage>
        <taxon>Eukaryota</taxon>
        <taxon>Fungi</taxon>
        <taxon>Dikarya</taxon>
        <taxon>Basidiomycota</taxon>
        <taxon>Agaricomycotina</taxon>
        <taxon>Agaricomycetes</taxon>
        <taxon>Agaricomycetidae</taxon>
        <taxon>Agaricales</taxon>
        <taxon>Agaricineae</taxon>
        <taxon>Psathyrellaceae</taxon>
        <taxon>Coprinellus</taxon>
    </lineage>
</organism>
<sequence length="77" mass="8587">MGAYTVSWTPSVLPRPKPSQNHGRDLHPSTSWDTWLSGERSGVSIWLRSSRCGRDHEAAKDVAALAFRNSPVDPRRS</sequence>
<dbReference type="Proteomes" id="UP000298030">
    <property type="component" value="Unassembled WGS sequence"/>
</dbReference>
<keyword evidence="3" id="KW-1185">Reference proteome</keyword>
<dbReference type="AlphaFoldDB" id="A0A4Y7TAA3"/>